<keyword evidence="10" id="KW-1185">Reference proteome</keyword>
<protein>
    <recommendedName>
        <fullName evidence="11">Trichome birefringence-like N-terminal domain-containing protein</fullName>
    </recommendedName>
</protein>
<evidence type="ECO:0000259" key="7">
    <source>
        <dbReference type="Pfam" id="PF13839"/>
    </source>
</evidence>
<dbReference type="Pfam" id="PF14416">
    <property type="entry name" value="PMR5N"/>
    <property type="match status" value="1"/>
</dbReference>
<evidence type="ECO:0000256" key="3">
    <source>
        <dbReference type="ARBA" id="ARBA00022692"/>
    </source>
</evidence>
<accession>A0A8X7UXH2</accession>
<evidence type="ECO:0000256" key="2">
    <source>
        <dbReference type="ARBA" id="ARBA00007727"/>
    </source>
</evidence>
<dbReference type="EMBL" id="JAAMPC010000009">
    <property type="protein sequence ID" value="KAG2294389.1"/>
    <property type="molecule type" value="Genomic_DNA"/>
</dbReference>
<name>A0A8X7UXH2_BRACI</name>
<evidence type="ECO:0000313" key="9">
    <source>
        <dbReference type="EMBL" id="KAG2294389.1"/>
    </source>
</evidence>
<dbReference type="GO" id="GO:0005794">
    <property type="term" value="C:Golgi apparatus"/>
    <property type="evidence" value="ECO:0007669"/>
    <property type="project" value="TreeGrafter"/>
</dbReference>
<comment type="subcellular location">
    <subcellularLocation>
        <location evidence="1">Membrane</location>
        <topology evidence="1">Single-pass membrane protein</topology>
    </subcellularLocation>
</comment>
<gene>
    <name evidence="9" type="ORF">Bca52824_041058</name>
</gene>
<dbReference type="Proteomes" id="UP000886595">
    <property type="component" value="Unassembled WGS sequence"/>
</dbReference>
<sequence>MKKRTKSNLSIFVIVFSLFLFGIFMSNNNVEPIAYLTSSSPFSSLFNVELPPEEECDLFTGNWVFDNETHPLYKEEHCEFLTEQVTCLRNGRKDSLFQSWRWQPKDCSLPKFEARVLLEKLRNKRLMFVGDSLNRNQWESMICLVQSVIPPGRKGLNQTGSLTIFHIQDYNATVEFYWAPFLVESNSDDPRMHSTIDRTIVPESIEKHGVNWKGVDFLVFNSYIWWINKVSIQGSFDEGDAEYGAIRRPIVYERMLKTLGDWVDHNTDPLRTSVFFMSMSPLHIRSLDWENPDGIKCALETTPIPSTSMVFNAETKNRMFSKMGTDYRLFSAVENVTQSTKVPIRFLNITGLSEYRKDAHTSVYTTRQGKLLTREQQTDPASYADCIHWCLPGLPDTWNEILYTHIISNSL</sequence>
<proteinExistence type="inferred from homology"/>
<keyword evidence="5" id="KW-1133">Transmembrane helix</keyword>
<evidence type="ECO:0008006" key="11">
    <source>
        <dbReference type="Google" id="ProtNLM"/>
    </source>
</evidence>
<dbReference type="PANTHER" id="PTHR32285:SF227">
    <property type="entry name" value="PROTEIN TRICHOME BIREFRINGENCE-LIKE 28"/>
    <property type="match status" value="1"/>
</dbReference>
<evidence type="ECO:0000313" key="10">
    <source>
        <dbReference type="Proteomes" id="UP000886595"/>
    </source>
</evidence>
<dbReference type="InterPro" id="IPR026057">
    <property type="entry name" value="TBL_C"/>
</dbReference>
<dbReference type="AlphaFoldDB" id="A0A8X7UXH2"/>
<comment type="similarity">
    <text evidence="2">Belongs to the PC-esterase family. TBL subfamily.</text>
</comment>
<evidence type="ECO:0000259" key="8">
    <source>
        <dbReference type="Pfam" id="PF14416"/>
    </source>
</evidence>
<feature type="domain" description="Trichome birefringence-like N-terminal" evidence="8">
    <location>
        <begin position="54"/>
        <end position="108"/>
    </location>
</feature>
<dbReference type="GO" id="GO:0016020">
    <property type="term" value="C:membrane"/>
    <property type="evidence" value="ECO:0007669"/>
    <property type="project" value="UniProtKB-SubCell"/>
</dbReference>
<evidence type="ECO:0000256" key="6">
    <source>
        <dbReference type="ARBA" id="ARBA00023136"/>
    </source>
</evidence>
<reference evidence="9 10" key="1">
    <citation type="submission" date="2020-02" db="EMBL/GenBank/DDBJ databases">
        <authorList>
            <person name="Ma Q."/>
            <person name="Huang Y."/>
            <person name="Song X."/>
            <person name="Pei D."/>
        </authorList>
    </citation>
    <scope>NUCLEOTIDE SEQUENCE [LARGE SCALE GENOMIC DNA]</scope>
    <source>
        <strain evidence="9">Sxm20200214</strain>
        <tissue evidence="9">Leaf</tissue>
    </source>
</reference>
<dbReference type="OrthoDB" id="1932925at2759"/>
<evidence type="ECO:0000256" key="4">
    <source>
        <dbReference type="ARBA" id="ARBA00022968"/>
    </source>
</evidence>
<evidence type="ECO:0000256" key="5">
    <source>
        <dbReference type="ARBA" id="ARBA00022989"/>
    </source>
</evidence>
<dbReference type="InterPro" id="IPR025846">
    <property type="entry name" value="TBL_N"/>
</dbReference>
<evidence type="ECO:0000256" key="1">
    <source>
        <dbReference type="ARBA" id="ARBA00004167"/>
    </source>
</evidence>
<dbReference type="InterPro" id="IPR029962">
    <property type="entry name" value="TBL"/>
</dbReference>
<dbReference type="PANTHER" id="PTHR32285">
    <property type="entry name" value="PROTEIN TRICHOME BIREFRINGENCE-LIKE 9-RELATED"/>
    <property type="match status" value="1"/>
</dbReference>
<keyword evidence="6" id="KW-0472">Membrane</keyword>
<keyword evidence="3" id="KW-0812">Transmembrane</keyword>
<dbReference type="GO" id="GO:0016413">
    <property type="term" value="F:O-acetyltransferase activity"/>
    <property type="evidence" value="ECO:0007669"/>
    <property type="project" value="InterPro"/>
</dbReference>
<comment type="caution">
    <text evidence="9">The sequence shown here is derived from an EMBL/GenBank/DDBJ whole genome shotgun (WGS) entry which is preliminary data.</text>
</comment>
<dbReference type="Pfam" id="PF13839">
    <property type="entry name" value="PC-Esterase"/>
    <property type="match status" value="1"/>
</dbReference>
<organism evidence="9 10">
    <name type="scientific">Brassica carinata</name>
    <name type="common">Ethiopian mustard</name>
    <name type="synonym">Abyssinian cabbage</name>
    <dbReference type="NCBI Taxonomy" id="52824"/>
    <lineage>
        <taxon>Eukaryota</taxon>
        <taxon>Viridiplantae</taxon>
        <taxon>Streptophyta</taxon>
        <taxon>Embryophyta</taxon>
        <taxon>Tracheophyta</taxon>
        <taxon>Spermatophyta</taxon>
        <taxon>Magnoliopsida</taxon>
        <taxon>eudicotyledons</taxon>
        <taxon>Gunneridae</taxon>
        <taxon>Pentapetalae</taxon>
        <taxon>rosids</taxon>
        <taxon>malvids</taxon>
        <taxon>Brassicales</taxon>
        <taxon>Brassicaceae</taxon>
        <taxon>Brassiceae</taxon>
        <taxon>Brassica</taxon>
    </lineage>
</organism>
<feature type="domain" description="Trichome birefringence-like C-terminal" evidence="7">
    <location>
        <begin position="109"/>
        <end position="404"/>
    </location>
</feature>
<keyword evidence="4" id="KW-0735">Signal-anchor</keyword>